<dbReference type="GO" id="GO:0006298">
    <property type="term" value="P:mismatch repair"/>
    <property type="evidence" value="ECO:0007669"/>
    <property type="project" value="TreeGrafter"/>
</dbReference>
<reference evidence="10" key="1">
    <citation type="journal article" date="2008" name="Genome Res.">
        <title>The genome of Pelotomaculum thermopropionicum reveals niche-associated evolution in anaerobic microbiota.</title>
        <authorList>
            <person name="Kosaka T."/>
            <person name="Kato S."/>
            <person name="Shimoyama T."/>
            <person name="Ishii S."/>
            <person name="Abe T."/>
            <person name="Watanabe K."/>
        </authorList>
    </citation>
    <scope>NUCLEOTIDE SEQUENCE [LARGE SCALE GENOMIC DNA]</scope>
    <source>
        <strain evidence="10">DSM 13744 / JCM 10971 / SI</strain>
    </source>
</reference>
<organism evidence="9 10">
    <name type="scientific">Pelotomaculum thermopropionicum (strain DSM 13744 / JCM 10971 / SI)</name>
    <dbReference type="NCBI Taxonomy" id="370438"/>
    <lineage>
        <taxon>Bacteria</taxon>
        <taxon>Bacillati</taxon>
        <taxon>Bacillota</taxon>
        <taxon>Clostridia</taxon>
        <taxon>Eubacteriales</taxon>
        <taxon>Desulfotomaculaceae</taxon>
        <taxon>Pelotomaculum</taxon>
    </lineage>
</organism>
<dbReference type="REBASE" id="15317">
    <property type="entry name" value="M.PthSORF1936P"/>
</dbReference>
<dbReference type="Gene3D" id="1.10.1020.10">
    <property type="entry name" value="Adenine-specific Methyltransferase, Domain 2"/>
    <property type="match status" value="1"/>
</dbReference>
<dbReference type="InterPro" id="IPR012327">
    <property type="entry name" value="MeTrfase_D12"/>
</dbReference>
<dbReference type="NCBIfam" id="TIGR00571">
    <property type="entry name" value="dam"/>
    <property type="match status" value="1"/>
</dbReference>
<dbReference type="STRING" id="370438.PTH_1936"/>
<evidence type="ECO:0000256" key="8">
    <source>
        <dbReference type="RuleBase" id="RU361257"/>
    </source>
</evidence>
<dbReference type="InterPro" id="IPR002052">
    <property type="entry name" value="DNA_methylase_N6_adenine_CS"/>
</dbReference>
<comment type="similarity">
    <text evidence="1 8">Belongs to the N(4)/N(6)-methyltransferase family.</text>
</comment>
<dbReference type="PIRSF" id="PIRSF000398">
    <property type="entry name" value="M_m6A_EcoRV"/>
    <property type="match status" value="1"/>
</dbReference>
<evidence type="ECO:0000313" key="10">
    <source>
        <dbReference type="Proteomes" id="UP000006556"/>
    </source>
</evidence>
<evidence type="ECO:0000256" key="1">
    <source>
        <dbReference type="ARBA" id="ARBA00006594"/>
    </source>
</evidence>
<comment type="catalytic activity">
    <reaction evidence="6 8">
        <text>a 2'-deoxyadenosine in DNA + S-adenosyl-L-methionine = an N(6)-methyl-2'-deoxyadenosine in DNA + S-adenosyl-L-homocysteine + H(+)</text>
        <dbReference type="Rhea" id="RHEA:15197"/>
        <dbReference type="Rhea" id="RHEA-COMP:12418"/>
        <dbReference type="Rhea" id="RHEA-COMP:12419"/>
        <dbReference type="ChEBI" id="CHEBI:15378"/>
        <dbReference type="ChEBI" id="CHEBI:57856"/>
        <dbReference type="ChEBI" id="CHEBI:59789"/>
        <dbReference type="ChEBI" id="CHEBI:90615"/>
        <dbReference type="ChEBI" id="CHEBI:90616"/>
        <dbReference type="EC" id="2.1.1.72"/>
    </reaction>
</comment>
<evidence type="ECO:0000313" key="9">
    <source>
        <dbReference type="EMBL" id="BAF60117.1"/>
    </source>
</evidence>
<evidence type="ECO:0000256" key="2">
    <source>
        <dbReference type="ARBA" id="ARBA00011900"/>
    </source>
</evidence>
<gene>
    <name evidence="9" type="primary">Dam</name>
    <name evidence="9" type="ordered locus">PTH_1936</name>
</gene>
<feature type="binding site" evidence="7">
    <location>
        <position position="38"/>
    </location>
    <ligand>
        <name>S-adenosyl-L-methionine</name>
        <dbReference type="ChEBI" id="CHEBI:59789"/>
    </ligand>
</feature>
<dbReference type="PROSITE" id="PS00092">
    <property type="entry name" value="N6_MTASE"/>
    <property type="match status" value="1"/>
</dbReference>
<evidence type="ECO:0000256" key="4">
    <source>
        <dbReference type="ARBA" id="ARBA00022679"/>
    </source>
</evidence>
<evidence type="ECO:0000256" key="5">
    <source>
        <dbReference type="ARBA" id="ARBA00022691"/>
    </source>
</evidence>
<dbReference type="InterPro" id="IPR023095">
    <property type="entry name" value="Ade_MeTrfase_dom_2"/>
</dbReference>
<dbReference type="GO" id="GO:0043565">
    <property type="term" value="F:sequence-specific DNA binding"/>
    <property type="evidence" value="ECO:0007669"/>
    <property type="project" value="TreeGrafter"/>
</dbReference>
<feature type="binding site" evidence="7">
    <location>
        <position position="34"/>
    </location>
    <ligand>
        <name>S-adenosyl-L-methionine</name>
        <dbReference type="ChEBI" id="CHEBI:59789"/>
    </ligand>
</feature>
<dbReference type="EMBL" id="AP009389">
    <property type="protein sequence ID" value="BAF60117.1"/>
    <property type="molecule type" value="Genomic_DNA"/>
</dbReference>
<dbReference type="GO" id="GO:0009007">
    <property type="term" value="F:site-specific DNA-methyltransferase (adenine-specific) activity"/>
    <property type="evidence" value="ECO:0007669"/>
    <property type="project" value="UniProtKB-UniRule"/>
</dbReference>
<dbReference type="Pfam" id="PF02086">
    <property type="entry name" value="MethyltransfD12"/>
    <property type="match status" value="1"/>
</dbReference>
<dbReference type="HOGENOM" id="CLU_063430_0_0_9"/>
<dbReference type="PRINTS" id="PR00505">
    <property type="entry name" value="D12N6MTFRASE"/>
</dbReference>
<dbReference type="PANTHER" id="PTHR30481:SF3">
    <property type="entry name" value="DNA ADENINE METHYLASE"/>
    <property type="match status" value="1"/>
</dbReference>
<proteinExistence type="inferred from homology"/>
<sequence length="293" mass="33515">MFYRCRIFRQGGQAMFETYCSAGMENKPKPPVKWAGGKGQLIPQFDPLLPKNDYHLYIEPFVGGGAVFFHLLPSKAILIDNNKELINFYLAVRDNLEQLLHSLKKHENTADYYYQVRALDAEKLSPVERASRFLYLNKTAYNGLWRVNSSGKHNVPFGRYKNPRIADEHNLRLVSEVLKQAELIHGDFSRVLDCAGPGSFVYFDPPYHPLSETASFTGYTPESFSAGDQRRLAAVFRELDRMGCTVMLSNSDTPFIRELYSGYDVKVVRARRAINCRADKRGPVNELVIRNYV</sequence>
<dbReference type="InterPro" id="IPR029063">
    <property type="entry name" value="SAM-dependent_MTases_sf"/>
</dbReference>
<dbReference type="Proteomes" id="UP000006556">
    <property type="component" value="Chromosome"/>
</dbReference>
<dbReference type="PANTHER" id="PTHR30481">
    <property type="entry name" value="DNA ADENINE METHYLASE"/>
    <property type="match status" value="1"/>
</dbReference>
<keyword evidence="10" id="KW-1185">Reference proteome</keyword>
<evidence type="ECO:0000256" key="7">
    <source>
        <dbReference type="PIRSR" id="PIRSR000398-1"/>
    </source>
</evidence>
<keyword evidence="5 8" id="KW-0949">S-adenosyl-L-methionine</keyword>
<dbReference type="Gene3D" id="3.40.50.150">
    <property type="entry name" value="Vaccinia Virus protein VP39"/>
    <property type="match status" value="1"/>
</dbReference>
<accession>A5D0W3</accession>
<evidence type="ECO:0000256" key="3">
    <source>
        <dbReference type="ARBA" id="ARBA00022603"/>
    </source>
</evidence>
<feature type="binding site" evidence="7">
    <location>
        <position position="80"/>
    </location>
    <ligand>
        <name>S-adenosyl-L-methionine</name>
        <dbReference type="ChEBI" id="CHEBI:59789"/>
    </ligand>
</feature>
<keyword evidence="3 8" id="KW-0489">Methyltransferase</keyword>
<evidence type="ECO:0000256" key="6">
    <source>
        <dbReference type="ARBA" id="ARBA00047942"/>
    </source>
</evidence>
<dbReference type="eggNOG" id="COG0338">
    <property type="taxonomic scope" value="Bacteria"/>
</dbReference>
<dbReference type="KEGG" id="pth:PTH_1936"/>
<feature type="binding site" evidence="7">
    <location>
        <position position="204"/>
    </location>
    <ligand>
        <name>S-adenosyl-L-methionine</name>
        <dbReference type="ChEBI" id="CHEBI:59789"/>
    </ligand>
</feature>
<name>A5D0W3_PELTS</name>
<dbReference type="GO" id="GO:0009307">
    <property type="term" value="P:DNA restriction-modification system"/>
    <property type="evidence" value="ECO:0007669"/>
    <property type="project" value="InterPro"/>
</dbReference>
<dbReference type="GO" id="GO:1904047">
    <property type="term" value="F:S-adenosyl-L-methionine binding"/>
    <property type="evidence" value="ECO:0007669"/>
    <property type="project" value="TreeGrafter"/>
</dbReference>
<dbReference type="EC" id="2.1.1.72" evidence="2 8"/>
<dbReference type="GO" id="GO:0032259">
    <property type="term" value="P:methylation"/>
    <property type="evidence" value="ECO:0007669"/>
    <property type="project" value="UniProtKB-KW"/>
</dbReference>
<dbReference type="SUPFAM" id="SSF53335">
    <property type="entry name" value="S-adenosyl-L-methionine-dependent methyltransferases"/>
    <property type="match status" value="1"/>
</dbReference>
<dbReference type="AlphaFoldDB" id="A5D0W3"/>
<keyword evidence="4 8" id="KW-0808">Transferase</keyword>
<protein>
    <recommendedName>
        <fullName evidence="2 8">Site-specific DNA-methyltransferase (adenine-specific)</fullName>
        <ecNumber evidence="2 8">2.1.1.72</ecNumber>
    </recommendedName>
</protein>
<dbReference type="InterPro" id="IPR012263">
    <property type="entry name" value="M_m6A_EcoRV"/>
</dbReference>